<keyword evidence="1" id="KW-0472">Membrane</keyword>
<evidence type="ECO:0000313" key="4">
    <source>
        <dbReference type="Proteomes" id="UP000292302"/>
    </source>
</evidence>
<sequence>MARSHRTTLLACLIAVIWLVAMVAAFWWFEARYLRPFSDRTTLFDGAELRLPAELAGPGEIRLVHFRDPACPCNIGNQQHLAELMERYAARGVTFHIVQKPGGDGRLPNTLNALQPLTGLTGSDNLPASPAVAIWDQRGELAYFGPYSSGFTCTSGNSFIEPVLDALLDGRKVVANNNLASGCFCDWAQLH</sequence>
<reference evidence="3 4" key="1">
    <citation type="submission" date="2018-06" db="EMBL/GenBank/DDBJ databases">
        <title>Three novel Pseudomonas species isolated from symptomatic oak.</title>
        <authorList>
            <person name="Bueno-Gonzalez V."/>
            <person name="Brady C."/>
        </authorList>
    </citation>
    <scope>NUCLEOTIDE SEQUENCE [LARGE SCALE GENOMIC DNA]</scope>
    <source>
        <strain evidence="3 4">P9A</strain>
    </source>
</reference>
<dbReference type="OrthoDB" id="8897581at2"/>
<comment type="caution">
    <text evidence="3">The sequence shown here is derived from an EMBL/GenBank/DDBJ whole genome shotgun (WGS) entry which is preliminary data.</text>
</comment>
<dbReference type="Pfam" id="PF20029">
    <property type="entry name" value="DUF6436"/>
    <property type="match status" value="1"/>
</dbReference>
<dbReference type="RefSeq" id="WP_131181631.1">
    <property type="nucleotide sequence ID" value="NZ_QJUI01000018.1"/>
</dbReference>
<accession>A0A4V2KAC9</accession>
<dbReference type="AlphaFoldDB" id="A0A4V2KAC9"/>
<dbReference type="InterPro" id="IPR045494">
    <property type="entry name" value="DUF6436"/>
</dbReference>
<name>A0A4V2KAC9_9GAMM</name>
<keyword evidence="1" id="KW-1133">Transmembrane helix</keyword>
<organism evidence="3 4">
    <name type="scientific">Phytopseudomonas daroniae</name>
    <dbReference type="NCBI Taxonomy" id="2487519"/>
    <lineage>
        <taxon>Bacteria</taxon>
        <taxon>Pseudomonadati</taxon>
        <taxon>Pseudomonadota</taxon>
        <taxon>Gammaproteobacteria</taxon>
        <taxon>Pseudomonadales</taxon>
        <taxon>Pseudomonadaceae</taxon>
        <taxon>Phytopseudomonas</taxon>
    </lineage>
</organism>
<dbReference type="EMBL" id="QJUI01000018">
    <property type="protein sequence ID" value="TBU74321.1"/>
    <property type="molecule type" value="Genomic_DNA"/>
</dbReference>
<evidence type="ECO:0000313" key="3">
    <source>
        <dbReference type="EMBL" id="TBU74321.1"/>
    </source>
</evidence>
<feature type="transmembrane region" description="Helical" evidence="1">
    <location>
        <begin position="7"/>
        <end position="29"/>
    </location>
</feature>
<dbReference type="GO" id="GO:0016853">
    <property type="term" value="F:isomerase activity"/>
    <property type="evidence" value="ECO:0007669"/>
    <property type="project" value="UniProtKB-KW"/>
</dbReference>
<protein>
    <submittedName>
        <fullName evidence="3">Thiol-disulfide isomerase</fullName>
    </submittedName>
</protein>
<keyword evidence="3" id="KW-0413">Isomerase</keyword>
<keyword evidence="1" id="KW-0812">Transmembrane</keyword>
<evidence type="ECO:0000259" key="2">
    <source>
        <dbReference type="Pfam" id="PF20029"/>
    </source>
</evidence>
<proteinExistence type="predicted"/>
<feature type="domain" description="DUF6436" evidence="2">
    <location>
        <begin position="41"/>
        <end position="187"/>
    </location>
</feature>
<dbReference type="Gene3D" id="3.40.30.10">
    <property type="entry name" value="Glutaredoxin"/>
    <property type="match status" value="1"/>
</dbReference>
<keyword evidence="4" id="KW-1185">Reference proteome</keyword>
<dbReference type="InterPro" id="IPR036249">
    <property type="entry name" value="Thioredoxin-like_sf"/>
</dbReference>
<gene>
    <name evidence="3" type="ORF">DNK06_19325</name>
</gene>
<dbReference type="SUPFAM" id="SSF52833">
    <property type="entry name" value="Thioredoxin-like"/>
    <property type="match status" value="1"/>
</dbReference>
<evidence type="ECO:0000256" key="1">
    <source>
        <dbReference type="SAM" id="Phobius"/>
    </source>
</evidence>
<dbReference type="Proteomes" id="UP000292302">
    <property type="component" value="Unassembled WGS sequence"/>
</dbReference>